<dbReference type="AlphaFoldDB" id="A0A9X2BID5"/>
<evidence type="ECO:0000259" key="1">
    <source>
        <dbReference type="Pfam" id="PF01541"/>
    </source>
</evidence>
<dbReference type="CDD" id="cd10451">
    <property type="entry name" value="GIY-YIG_LuxR_like"/>
    <property type="match status" value="1"/>
</dbReference>
<gene>
    <name evidence="2" type="ORF">LCY76_18120</name>
</gene>
<dbReference type="InterPro" id="IPR035901">
    <property type="entry name" value="GIY-YIG_endonuc_sf"/>
</dbReference>
<dbReference type="SUPFAM" id="SSF82771">
    <property type="entry name" value="GIY-YIG endonuclease"/>
    <property type="match status" value="1"/>
</dbReference>
<evidence type="ECO:0000313" key="2">
    <source>
        <dbReference type="EMBL" id="MCK6258493.1"/>
    </source>
</evidence>
<accession>A0A9X2BID5</accession>
<dbReference type="RefSeq" id="WP_248253779.1">
    <property type="nucleotide sequence ID" value="NZ_JAIWJX010000002.1"/>
</dbReference>
<feature type="domain" description="GIY-YIG" evidence="1">
    <location>
        <begin position="18"/>
        <end position="106"/>
    </location>
</feature>
<sequence>MDRKKELKQQYMETKIEAGVYLIRNTANQKIFIGSTRNLKTLNGKKFELEQGSSMNKTLQEEWNEFGKDAFEFEVLEVLEKKDDGYFNEKKALEKLEDKWLQELKPFGGLGYNKEKPR</sequence>
<dbReference type="EMBL" id="JAIWJX010000002">
    <property type="protein sequence ID" value="MCK6258493.1"/>
    <property type="molecule type" value="Genomic_DNA"/>
</dbReference>
<dbReference type="Pfam" id="PF01541">
    <property type="entry name" value="GIY-YIG"/>
    <property type="match status" value="1"/>
</dbReference>
<evidence type="ECO:0000313" key="3">
    <source>
        <dbReference type="Proteomes" id="UP001139011"/>
    </source>
</evidence>
<reference evidence="2" key="1">
    <citation type="submission" date="2021-09" db="EMBL/GenBank/DDBJ databases">
        <title>Genome analysis of Fictibacillus sp. KIGAM418 isolated from marine sediment.</title>
        <authorList>
            <person name="Seo M.-J."/>
            <person name="Cho E.-S."/>
            <person name="Hwang C.Y."/>
        </authorList>
    </citation>
    <scope>NUCLEOTIDE SEQUENCE</scope>
    <source>
        <strain evidence="2">KIGAM418</strain>
    </source>
</reference>
<keyword evidence="3" id="KW-1185">Reference proteome</keyword>
<comment type="caution">
    <text evidence="2">The sequence shown here is derived from an EMBL/GenBank/DDBJ whole genome shotgun (WGS) entry which is preliminary data.</text>
</comment>
<organism evidence="2 3">
    <name type="scientific">Fictibacillus marinisediminis</name>
    <dbReference type="NCBI Taxonomy" id="2878389"/>
    <lineage>
        <taxon>Bacteria</taxon>
        <taxon>Bacillati</taxon>
        <taxon>Bacillota</taxon>
        <taxon>Bacilli</taxon>
        <taxon>Bacillales</taxon>
        <taxon>Fictibacillaceae</taxon>
        <taxon>Fictibacillus</taxon>
    </lineage>
</organism>
<proteinExistence type="predicted"/>
<dbReference type="Proteomes" id="UP001139011">
    <property type="component" value="Unassembled WGS sequence"/>
</dbReference>
<protein>
    <submittedName>
        <fullName evidence="2">GIY-YIG nuclease family protein</fullName>
    </submittedName>
</protein>
<name>A0A9X2BID5_9BACL</name>
<dbReference type="InterPro" id="IPR000305">
    <property type="entry name" value="GIY-YIG_endonuc"/>
</dbReference>
<dbReference type="Gene3D" id="3.40.1440.10">
    <property type="entry name" value="GIY-YIG endonuclease"/>
    <property type="match status" value="1"/>
</dbReference>